<dbReference type="Pfam" id="PF13552">
    <property type="entry name" value="DUF4127"/>
    <property type="match status" value="1"/>
</dbReference>
<keyword evidence="3" id="KW-1185">Reference proteome</keyword>
<dbReference type="EMBL" id="NMUQ01000003">
    <property type="protein sequence ID" value="OXM13422.1"/>
    <property type="molecule type" value="Genomic_DNA"/>
</dbReference>
<evidence type="ECO:0000313" key="3">
    <source>
        <dbReference type="Proteomes" id="UP000215145"/>
    </source>
</evidence>
<dbReference type="AlphaFoldDB" id="A0A229NU86"/>
<dbReference type="OrthoDB" id="9789552at2"/>
<gene>
    <name evidence="2" type="ORF">CGZ75_20435</name>
</gene>
<evidence type="ECO:0000256" key="1">
    <source>
        <dbReference type="SAM" id="MobiDB-lite"/>
    </source>
</evidence>
<reference evidence="2 3" key="1">
    <citation type="submission" date="2017-07" db="EMBL/GenBank/DDBJ databases">
        <title>Paenibacillus herberti R33 genome sequencing and assembly.</title>
        <authorList>
            <person name="Su W."/>
        </authorList>
    </citation>
    <scope>NUCLEOTIDE SEQUENCE [LARGE SCALE GENOMIC DNA]</scope>
    <source>
        <strain evidence="2 3">R33</strain>
    </source>
</reference>
<feature type="region of interest" description="Disordered" evidence="1">
    <location>
        <begin position="522"/>
        <end position="577"/>
    </location>
</feature>
<organism evidence="2 3">
    <name type="scientific">Paenibacillus herberti</name>
    <dbReference type="NCBI Taxonomy" id="1619309"/>
    <lineage>
        <taxon>Bacteria</taxon>
        <taxon>Bacillati</taxon>
        <taxon>Bacillota</taxon>
        <taxon>Bacilli</taxon>
        <taxon>Bacillales</taxon>
        <taxon>Paenibacillaceae</taxon>
        <taxon>Paenibacillus</taxon>
    </lineage>
</organism>
<sequence length="577" mass="64464">MSKPKRSRAKVVYLPLDERPCNYDFPWLLAQDTDLELVRPPREWMGDKKRPGRIRELSDWLEQEAADAEGAIVSIDTLLYGGIVPSRLHRLGEHEAAAPLERLRNMRKNNPRLKLYAFHLIMRCPQYSSADEEPSYYADWGRELFRLGWLSHREQLGLAITEELQELARIRMELPEDVRDDYLERRAVNAAANRASLELAADGTLDFLALPQDDAAPYGWTALDQQGVRQRIRELGAELQTLMYPGADEAGCTLLARLINERRGVQPLVYARYSSVFGPQVIPLYEDRMLGESVKSQLLAAGGLLVESASDADLILLVNSPGGRMGEANGQLQPNADYDVQRNTQELVEYGSYALNRLGKPVALADVAFANGGDLQLLRLLRRKGMLPKLAGLAGWNTSGNTLGTTIAQLMIYGQFGQTKGQLDFLGLRIAEDYGYCSAIRRRLADGPVKALGMDYFSVDGQRGRAAGMVREAMEHFLMEQTAGSGINIVVEDCWMPWSRMFEVGLKVQCELSKLNKQGNQVQQVEKSQKSKQGKRAEQDERTDRFIQEIAQAGHSTEAGNEGCSNADAADNRKDRS</sequence>
<accession>A0A229NU86</accession>
<comment type="caution">
    <text evidence="2">The sequence shown here is derived from an EMBL/GenBank/DDBJ whole genome shotgun (WGS) entry which is preliminary data.</text>
</comment>
<name>A0A229NU86_9BACL</name>
<evidence type="ECO:0008006" key="4">
    <source>
        <dbReference type="Google" id="ProtNLM"/>
    </source>
</evidence>
<dbReference type="InterPro" id="IPR025394">
    <property type="entry name" value="DUF4127"/>
</dbReference>
<proteinExistence type="predicted"/>
<dbReference type="RefSeq" id="WP_089526128.1">
    <property type="nucleotide sequence ID" value="NZ_NMUQ01000003.1"/>
</dbReference>
<evidence type="ECO:0000313" key="2">
    <source>
        <dbReference type="EMBL" id="OXM13422.1"/>
    </source>
</evidence>
<feature type="compositionally biased region" description="Basic and acidic residues" evidence="1">
    <location>
        <begin position="535"/>
        <end position="547"/>
    </location>
</feature>
<dbReference type="Proteomes" id="UP000215145">
    <property type="component" value="Unassembled WGS sequence"/>
</dbReference>
<protein>
    <recommendedName>
        <fullName evidence="4">DUF4127 family protein</fullName>
    </recommendedName>
</protein>